<dbReference type="AlphaFoldDB" id="A0A830I3N7"/>
<reference evidence="2" key="1">
    <citation type="submission" date="2020-10" db="EMBL/GenBank/DDBJ databases">
        <title>Unveiling of a novel bifunctional photoreceptor, Dualchrome1, isolated from a cosmopolitan green alga.</title>
        <authorList>
            <person name="Suzuki S."/>
            <person name="Kawachi M."/>
        </authorList>
    </citation>
    <scope>NUCLEOTIDE SEQUENCE</scope>
    <source>
        <strain evidence="2">NIES 2893</strain>
    </source>
</reference>
<dbReference type="Proteomes" id="UP000660262">
    <property type="component" value="Unassembled WGS sequence"/>
</dbReference>
<comment type="caution">
    <text evidence="2">The sequence shown here is derived from an EMBL/GenBank/DDBJ whole genome shotgun (WGS) entry which is preliminary data.</text>
</comment>
<name>A0A830I3N7_9CHLO</name>
<feature type="region of interest" description="Disordered" evidence="1">
    <location>
        <begin position="119"/>
        <end position="138"/>
    </location>
</feature>
<organism evidence="2 3">
    <name type="scientific">Pycnococcus provasolii</name>
    <dbReference type="NCBI Taxonomy" id="41880"/>
    <lineage>
        <taxon>Eukaryota</taxon>
        <taxon>Viridiplantae</taxon>
        <taxon>Chlorophyta</taxon>
        <taxon>Pseudoscourfieldiophyceae</taxon>
        <taxon>Pseudoscourfieldiales</taxon>
        <taxon>Pycnococcaceae</taxon>
        <taxon>Pycnococcus</taxon>
    </lineage>
</organism>
<protein>
    <submittedName>
        <fullName evidence="2">Uncharacterized protein</fullName>
    </submittedName>
</protein>
<sequence length="227" mass="25030">MSDANDNTTDDRKRLMALTELMVERLQAMKGSPQDFLRELGVGLQHNVASFVKKVLQVQTEVNAYDNKDGACIPAKYLVSLLMGVVAEHITRLSRDSSRGIKQSAQISKWNKINPKVPAHEGEKEANNGNGYRTLVDSPSEHDDKTLHFIVRVKAFALLVNPRIAKLSKTQSDVNWLILHLESAYKEGVGMPQEDDVRAALQSRLQILGVQRGVPAANTAGASEAMD</sequence>
<dbReference type="EMBL" id="BNJQ01000040">
    <property type="protein sequence ID" value="GHP12331.1"/>
    <property type="molecule type" value="Genomic_DNA"/>
</dbReference>
<evidence type="ECO:0000313" key="3">
    <source>
        <dbReference type="Proteomes" id="UP000660262"/>
    </source>
</evidence>
<proteinExistence type="predicted"/>
<accession>A0A830I3N7</accession>
<gene>
    <name evidence="2" type="ORF">PPROV_001105900</name>
</gene>
<evidence type="ECO:0000313" key="2">
    <source>
        <dbReference type="EMBL" id="GHP12331.1"/>
    </source>
</evidence>
<evidence type="ECO:0000256" key="1">
    <source>
        <dbReference type="SAM" id="MobiDB-lite"/>
    </source>
</evidence>
<keyword evidence="3" id="KW-1185">Reference proteome</keyword>